<dbReference type="SMART" id="SM00338">
    <property type="entry name" value="BRLZ"/>
    <property type="match status" value="1"/>
</dbReference>
<feature type="compositionally biased region" description="Polar residues" evidence="3">
    <location>
        <begin position="56"/>
        <end position="67"/>
    </location>
</feature>
<evidence type="ECO:0000256" key="2">
    <source>
        <dbReference type="ARBA" id="ARBA00023242"/>
    </source>
</evidence>
<dbReference type="Proteomes" id="UP000188533">
    <property type="component" value="Unassembled WGS sequence"/>
</dbReference>
<dbReference type="Gene3D" id="1.20.5.170">
    <property type="match status" value="1"/>
</dbReference>
<dbReference type="GO" id="GO:0090575">
    <property type="term" value="C:RNA polymerase II transcription regulator complex"/>
    <property type="evidence" value="ECO:0007669"/>
    <property type="project" value="TreeGrafter"/>
</dbReference>
<comment type="caution">
    <text evidence="5">The sequence shown here is derived from an EMBL/GenBank/DDBJ whole genome shotgun (WGS) entry which is preliminary data.</text>
</comment>
<dbReference type="GO" id="GO:0000976">
    <property type="term" value="F:transcription cis-regulatory region binding"/>
    <property type="evidence" value="ECO:0007669"/>
    <property type="project" value="InterPro"/>
</dbReference>
<evidence type="ECO:0000259" key="4">
    <source>
        <dbReference type="PROSITE" id="PS50217"/>
    </source>
</evidence>
<feature type="compositionally biased region" description="Low complexity" evidence="3">
    <location>
        <begin position="425"/>
        <end position="453"/>
    </location>
</feature>
<keyword evidence="2" id="KW-0539">Nucleus</keyword>
<feature type="region of interest" description="Disordered" evidence="3">
    <location>
        <begin position="37"/>
        <end position="172"/>
    </location>
</feature>
<dbReference type="CDD" id="cd14688">
    <property type="entry name" value="bZIP_YAP"/>
    <property type="match status" value="1"/>
</dbReference>
<dbReference type="GO" id="GO:0001228">
    <property type="term" value="F:DNA-binding transcription activator activity, RNA polymerase II-specific"/>
    <property type="evidence" value="ECO:0007669"/>
    <property type="project" value="TreeGrafter"/>
</dbReference>
<feature type="compositionally biased region" description="Polar residues" evidence="3">
    <location>
        <begin position="37"/>
        <end position="48"/>
    </location>
</feature>
<dbReference type="EMBL" id="BDGU01000223">
    <property type="protein sequence ID" value="GAW05023.1"/>
    <property type="molecule type" value="Genomic_DNA"/>
</dbReference>
<feature type="region of interest" description="Disordered" evidence="3">
    <location>
        <begin position="334"/>
        <end position="389"/>
    </location>
</feature>
<dbReference type="PROSITE" id="PS50217">
    <property type="entry name" value="BZIP"/>
    <property type="match status" value="1"/>
</dbReference>
<dbReference type="AlphaFoldDB" id="A0A1Q3ECT6"/>
<evidence type="ECO:0000256" key="3">
    <source>
        <dbReference type="SAM" id="MobiDB-lite"/>
    </source>
</evidence>
<keyword evidence="6" id="KW-1185">Reference proteome</keyword>
<dbReference type="PANTHER" id="PTHR40621">
    <property type="entry name" value="TRANSCRIPTION FACTOR KAPC-RELATED"/>
    <property type="match status" value="1"/>
</dbReference>
<reference evidence="5 6" key="2">
    <citation type="submission" date="2017-02" db="EMBL/GenBank/DDBJ databases">
        <title>A genome survey and senescence transcriptome analysis in Lentinula edodes.</title>
        <authorList>
            <person name="Sakamoto Y."/>
            <person name="Nakade K."/>
            <person name="Sato S."/>
            <person name="Yoshida Y."/>
            <person name="Miyazaki K."/>
            <person name="Natsume S."/>
            <person name="Konno N."/>
        </authorList>
    </citation>
    <scope>NUCLEOTIDE SEQUENCE [LARGE SCALE GENOMIC DNA]</scope>
    <source>
        <strain evidence="5 6">NBRC 111202</strain>
    </source>
</reference>
<comment type="subcellular location">
    <subcellularLocation>
        <location evidence="1">Nucleus</location>
    </subcellularLocation>
</comment>
<name>A0A1Q3ECT6_LENED</name>
<evidence type="ECO:0000313" key="5">
    <source>
        <dbReference type="EMBL" id="GAW05023.1"/>
    </source>
</evidence>
<dbReference type="PANTHER" id="PTHR40621:SF6">
    <property type="entry name" value="AP-1-LIKE TRANSCRIPTION FACTOR YAP1-RELATED"/>
    <property type="match status" value="1"/>
</dbReference>
<dbReference type="STRING" id="5353.A0A1Q3ECT6"/>
<organism evidence="5 6">
    <name type="scientific">Lentinula edodes</name>
    <name type="common">Shiitake mushroom</name>
    <name type="synonym">Lentinus edodes</name>
    <dbReference type="NCBI Taxonomy" id="5353"/>
    <lineage>
        <taxon>Eukaryota</taxon>
        <taxon>Fungi</taxon>
        <taxon>Dikarya</taxon>
        <taxon>Basidiomycota</taxon>
        <taxon>Agaricomycotina</taxon>
        <taxon>Agaricomycetes</taxon>
        <taxon>Agaricomycetidae</taxon>
        <taxon>Agaricales</taxon>
        <taxon>Marasmiineae</taxon>
        <taxon>Omphalotaceae</taxon>
        <taxon>Lentinula</taxon>
    </lineage>
</organism>
<feature type="domain" description="BZIP" evidence="4">
    <location>
        <begin position="147"/>
        <end position="210"/>
    </location>
</feature>
<evidence type="ECO:0000256" key="1">
    <source>
        <dbReference type="ARBA" id="ARBA00004123"/>
    </source>
</evidence>
<accession>A0A1Q3ECT6</accession>
<gene>
    <name evidence="5" type="ORF">LENED_006853</name>
</gene>
<dbReference type="Pfam" id="PF00170">
    <property type="entry name" value="bZIP_1"/>
    <property type="match status" value="1"/>
</dbReference>
<dbReference type="InterPro" id="IPR050936">
    <property type="entry name" value="AP-1-like"/>
</dbReference>
<reference evidence="5 6" key="1">
    <citation type="submission" date="2016-08" db="EMBL/GenBank/DDBJ databases">
        <authorList>
            <consortium name="Lentinula edodes genome sequencing consortium"/>
            <person name="Sakamoto Y."/>
            <person name="Nakade K."/>
            <person name="Sato S."/>
            <person name="Yoshida Y."/>
            <person name="Miyazaki K."/>
            <person name="Natsume S."/>
            <person name="Konno N."/>
        </authorList>
    </citation>
    <scope>NUCLEOTIDE SEQUENCE [LARGE SCALE GENOMIC DNA]</scope>
    <source>
        <strain evidence="5 6">NBRC 111202</strain>
    </source>
</reference>
<sequence length="604" mass="65139">MESFSNLAPLWDLSQATNFSQLPDEEFLALLQKQFPSAGQHGSYQSSGFGAVDGVNPQSITQYSLPSITPPSEDSSPSPQAAESSSKQSPEESSPQEDFSEFGLKRKASDEDLGEGPSQKSAHTGSIGKKDKAASSKRKSSGSGPDETRLIKRKEQNRAAQRAFRERKEKHVKDLEDKVAALESKNQQATTENENLRDLLSRLQSENMALKEASFTFSVPKQPTASTSTASSKSPLFAPDNSLFSTLPRITYTAPDPSKYTNPLDMTSMMSFDPSVLNLLDESPQETATDGAMQMDFGFGKTNSDEFLPKNYTTIASNPAFFSLTSAFDHFTPPTNSSSVSGSQSQSPSNNTNDRSPFNFDMSTLTQWPTPSSTGHDSGTLDDLFGGAGFLGPQQQVDVNSFITGGSPSAVSPVLHHTNNPGYNSPTTSASSSPASHTSDPLFSAREGSSSESEAGHDDSECPKTKADFIQHIESSGQSSFVDTVANQNFLQTVSCNPIHINSEKNGPPFLSTVECDGRTTFPPVDKSDENVPVLDAWRNITRDPQYKECDIANLCSEASGCNKSNGISQKASCLKVTVHGSCNNCRKLSISQCIFIHFLYISS</sequence>
<feature type="region of interest" description="Disordered" evidence="3">
    <location>
        <begin position="410"/>
        <end position="463"/>
    </location>
</feature>
<feature type="compositionally biased region" description="Basic and acidic residues" evidence="3">
    <location>
        <begin position="146"/>
        <end position="172"/>
    </location>
</feature>
<feature type="compositionally biased region" description="Basic and acidic residues" evidence="3">
    <location>
        <begin position="454"/>
        <end position="463"/>
    </location>
</feature>
<feature type="compositionally biased region" description="Low complexity" evidence="3">
    <location>
        <begin position="334"/>
        <end position="353"/>
    </location>
</feature>
<evidence type="ECO:0000313" key="6">
    <source>
        <dbReference type="Proteomes" id="UP000188533"/>
    </source>
</evidence>
<proteinExistence type="predicted"/>
<dbReference type="InterPro" id="IPR046347">
    <property type="entry name" value="bZIP_sf"/>
</dbReference>
<dbReference type="InterPro" id="IPR004827">
    <property type="entry name" value="bZIP"/>
</dbReference>
<feature type="compositionally biased region" description="Low complexity" evidence="3">
    <location>
        <begin position="70"/>
        <end position="93"/>
    </location>
</feature>
<dbReference type="SUPFAM" id="SSF57959">
    <property type="entry name" value="Leucine zipper domain"/>
    <property type="match status" value="1"/>
</dbReference>
<protein>
    <submittedName>
        <fullName evidence="5">Bzip transcription factor</fullName>
    </submittedName>
</protein>
<feature type="compositionally biased region" description="Polar residues" evidence="3">
    <location>
        <begin position="361"/>
        <end position="377"/>
    </location>
</feature>
<dbReference type="PROSITE" id="PS00036">
    <property type="entry name" value="BZIP_BASIC"/>
    <property type="match status" value="1"/>
</dbReference>